<sequence length="86" mass="9858">MTPSSKPLYSHALPEIENWLTDQGCQRNREDISQWKVSRSDWSAELYLDVDSIVVDYASADGTEIQRSFRYSLSRSDLEEVIFAGP</sequence>
<dbReference type="InterPro" id="IPR021489">
    <property type="entry name" value="DUF3143"/>
</dbReference>
<dbReference type="EMBL" id="QBMC01000001">
    <property type="protein sequence ID" value="PZO23466.1"/>
    <property type="molecule type" value="Genomic_DNA"/>
</dbReference>
<dbReference type="Pfam" id="PF11341">
    <property type="entry name" value="DUF3143"/>
    <property type="match status" value="1"/>
</dbReference>
<accession>A0A2W4UQH5</accession>
<dbReference type="PANTHER" id="PTHR35765">
    <property type="entry name" value="OS05G0569200 PROTEIN"/>
    <property type="match status" value="1"/>
</dbReference>
<gene>
    <name evidence="1" type="ORF">DCF25_00055</name>
</gene>
<reference evidence="2" key="1">
    <citation type="submission" date="2018-04" db="EMBL/GenBank/DDBJ databases">
        <authorList>
            <person name="Cornet L."/>
        </authorList>
    </citation>
    <scope>NUCLEOTIDE SEQUENCE [LARGE SCALE GENOMIC DNA]</scope>
</reference>
<organism evidence="1 2">
    <name type="scientific">Leptolyngbya foveolarum</name>
    <dbReference type="NCBI Taxonomy" id="47253"/>
    <lineage>
        <taxon>Bacteria</taxon>
        <taxon>Bacillati</taxon>
        <taxon>Cyanobacteriota</taxon>
        <taxon>Cyanophyceae</taxon>
        <taxon>Leptolyngbyales</taxon>
        <taxon>Leptolyngbyaceae</taxon>
        <taxon>Leptolyngbya group</taxon>
        <taxon>Leptolyngbya</taxon>
    </lineage>
</organism>
<evidence type="ECO:0000313" key="2">
    <source>
        <dbReference type="Proteomes" id="UP000249354"/>
    </source>
</evidence>
<dbReference type="PANTHER" id="PTHR35765:SF2">
    <property type="entry name" value="OS05G0569200 PROTEIN"/>
    <property type="match status" value="1"/>
</dbReference>
<dbReference type="Proteomes" id="UP000249354">
    <property type="component" value="Unassembled WGS sequence"/>
</dbReference>
<protein>
    <submittedName>
        <fullName evidence="1">DUF3143 domain-containing protein</fullName>
    </submittedName>
</protein>
<comment type="caution">
    <text evidence="1">The sequence shown here is derived from an EMBL/GenBank/DDBJ whole genome shotgun (WGS) entry which is preliminary data.</text>
</comment>
<reference evidence="1 2" key="2">
    <citation type="submission" date="2018-06" db="EMBL/GenBank/DDBJ databases">
        <title>Metagenomic assembly of (sub)arctic Cyanobacteria and their associated microbiome from non-axenic cultures.</title>
        <authorList>
            <person name="Baurain D."/>
        </authorList>
    </citation>
    <scope>NUCLEOTIDE SEQUENCE [LARGE SCALE GENOMIC DNA]</scope>
    <source>
        <strain evidence="1">ULC129bin1</strain>
    </source>
</reference>
<evidence type="ECO:0000313" key="1">
    <source>
        <dbReference type="EMBL" id="PZO23466.1"/>
    </source>
</evidence>
<name>A0A2W4UQH5_9CYAN</name>
<proteinExistence type="predicted"/>
<dbReference type="AlphaFoldDB" id="A0A2W4UQH5"/>